<accession>A0A7C4ARU8</accession>
<evidence type="ECO:0000313" key="3">
    <source>
        <dbReference type="EMBL" id="HGH60924.1"/>
    </source>
</evidence>
<sequence>MHQELMHSTDDEILEVVDENDVVVGLATRKEIHQKKLIHRAVHIFLFNSAGSLFVQRRSPRKDTHPLKLDSSAAGHVDPGERYVDAAARELYEELGLRAQLEEVLRLPPSEETGFEHVVLYATCTDLTPLVDPDEIIEGSFVPPQELSAKMSQNADDFVPAFLRLWERYQGRRV</sequence>
<dbReference type="SUPFAM" id="SSF55811">
    <property type="entry name" value="Nudix"/>
    <property type="match status" value="1"/>
</dbReference>
<feature type="domain" description="Nudix hydrolase" evidence="2">
    <location>
        <begin position="37"/>
        <end position="164"/>
    </location>
</feature>
<evidence type="ECO:0000256" key="1">
    <source>
        <dbReference type="ARBA" id="ARBA00022801"/>
    </source>
</evidence>
<dbReference type="Gene3D" id="3.90.79.10">
    <property type="entry name" value="Nucleoside Triphosphate Pyrophosphohydrolase"/>
    <property type="match status" value="1"/>
</dbReference>
<name>A0A7C4ARU8_9BACT</name>
<dbReference type="PANTHER" id="PTHR10885:SF0">
    <property type="entry name" value="ISOPENTENYL-DIPHOSPHATE DELTA-ISOMERASE"/>
    <property type="match status" value="1"/>
</dbReference>
<dbReference type="CDD" id="cd04692">
    <property type="entry name" value="NUDIX_Hydrolase"/>
    <property type="match status" value="1"/>
</dbReference>
<reference evidence="3" key="1">
    <citation type="journal article" date="2020" name="mSystems">
        <title>Genome- and Community-Level Interaction Insights into Carbon Utilization and Element Cycling Functions of Hydrothermarchaeota in Hydrothermal Sediment.</title>
        <authorList>
            <person name="Zhou Z."/>
            <person name="Liu Y."/>
            <person name="Xu W."/>
            <person name="Pan J."/>
            <person name="Luo Z.H."/>
            <person name="Li M."/>
        </authorList>
    </citation>
    <scope>NUCLEOTIDE SEQUENCE [LARGE SCALE GENOMIC DNA]</scope>
    <source>
        <strain evidence="3">SpSt-769</strain>
    </source>
</reference>
<protein>
    <submittedName>
        <fullName evidence="3">NUDIX domain-containing protein</fullName>
    </submittedName>
</protein>
<dbReference type="GO" id="GO:0016787">
    <property type="term" value="F:hydrolase activity"/>
    <property type="evidence" value="ECO:0007669"/>
    <property type="project" value="UniProtKB-KW"/>
</dbReference>
<dbReference type="EMBL" id="DTGT01000197">
    <property type="protein sequence ID" value="HGH60924.1"/>
    <property type="molecule type" value="Genomic_DNA"/>
</dbReference>
<proteinExistence type="predicted"/>
<dbReference type="PROSITE" id="PS51462">
    <property type="entry name" value="NUDIX"/>
    <property type="match status" value="1"/>
</dbReference>
<organism evidence="3">
    <name type="scientific">Desulfomonile tiedjei</name>
    <dbReference type="NCBI Taxonomy" id="2358"/>
    <lineage>
        <taxon>Bacteria</taxon>
        <taxon>Pseudomonadati</taxon>
        <taxon>Thermodesulfobacteriota</taxon>
        <taxon>Desulfomonilia</taxon>
        <taxon>Desulfomonilales</taxon>
        <taxon>Desulfomonilaceae</taxon>
        <taxon>Desulfomonile</taxon>
    </lineage>
</organism>
<dbReference type="Pfam" id="PF00293">
    <property type="entry name" value="NUDIX"/>
    <property type="match status" value="1"/>
</dbReference>
<gene>
    <name evidence="3" type="ORF">ENV54_06465</name>
</gene>
<dbReference type="PROSITE" id="PS00893">
    <property type="entry name" value="NUDIX_BOX"/>
    <property type="match status" value="1"/>
</dbReference>
<evidence type="ECO:0000259" key="2">
    <source>
        <dbReference type="PROSITE" id="PS51462"/>
    </source>
</evidence>
<comment type="caution">
    <text evidence="3">The sequence shown here is derived from an EMBL/GenBank/DDBJ whole genome shotgun (WGS) entry which is preliminary data.</text>
</comment>
<dbReference type="InterPro" id="IPR015797">
    <property type="entry name" value="NUDIX_hydrolase-like_dom_sf"/>
</dbReference>
<keyword evidence="1" id="KW-0378">Hydrolase</keyword>
<dbReference type="PANTHER" id="PTHR10885">
    <property type="entry name" value="ISOPENTENYL-DIPHOSPHATE DELTA-ISOMERASE"/>
    <property type="match status" value="1"/>
</dbReference>
<dbReference type="AlphaFoldDB" id="A0A7C4ARU8"/>
<dbReference type="InterPro" id="IPR000086">
    <property type="entry name" value="NUDIX_hydrolase_dom"/>
</dbReference>
<dbReference type="InterPro" id="IPR020084">
    <property type="entry name" value="NUDIX_hydrolase_CS"/>
</dbReference>